<sequence>MQAEVLMYDGIAEMDALLTFDVLARARLMGVDVSPALVSVDGRPEVTGCYGTRFGGLRQWDADRADALLVAGGWDVDVIEASSLPAQIRAFKERAGSRLLLGGIDSGALLFGAAGLLAGRPATTYRPDFGYLAKWADVIDAHIVDDGDLVTSGSGWLAGLDLGLYLVAERLGAPHVAVEIERFIGHDRRGTVWRR</sequence>
<keyword evidence="3" id="KW-1185">Reference proteome</keyword>
<gene>
    <name evidence="2" type="ORF">SAMN04488563_2674</name>
</gene>
<dbReference type="Proteomes" id="UP000182977">
    <property type="component" value="Chromosome I"/>
</dbReference>
<dbReference type="InterPro" id="IPR052158">
    <property type="entry name" value="INH-QAR"/>
</dbReference>
<dbReference type="RefSeq" id="WP_046772164.1">
    <property type="nucleotide sequence ID" value="NZ_LBMC01000057.1"/>
</dbReference>
<evidence type="ECO:0000313" key="2">
    <source>
        <dbReference type="EMBL" id="SDU55497.1"/>
    </source>
</evidence>
<dbReference type="AlphaFoldDB" id="A0A1H2JGK7"/>
<protein>
    <submittedName>
        <fullName evidence="2">DJ-1/PfpI family protein</fullName>
    </submittedName>
</protein>
<dbReference type="EMBL" id="LT629791">
    <property type="protein sequence ID" value="SDU55497.1"/>
    <property type="molecule type" value="Genomic_DNA"/>
</dbReference>
<feature type="domain" description="DJ-1/PfpI" evidence="1">
    <location>
        <begin position="3"/>
        <end position="153"/>
    </location>
</feature>
<dbReference type="Gene3D" id="3.40.50.880">
    <property type="match status" value="1"/>
</dbReference>
<dbReference type="InterPro" id="IPR002818">
    <property type="entry name" value="DJ-1/PfpI"/>
</dbReference>
<proteinExistence type="predicted"/>
<reference evidence="3" key="1">
    <citation type="submission" date="2016-10" db="EMBL/GenBank/DDBJ databases">
        <authorList>
            <person name="Varghese N."/>
            <person name="Submissions S."/>
        </authorList>
    </citation>
    <scope>NUCLEOTIDE SEQUENCE [LARGE SCALE GENOMIC DNA]</scope>
    <source>
        <strain evidence="3">DSM 45079</strain>
    </source>
</reference>
<dbReference type="Pfam" id="PF01965">
    <property type="entry name" value="DJ-1_PfpI"/>
    <property type="match status" value="1"/>
</dbReference>
<dbReference type="InterPro" id="IPR029062">
    <property type="entry name" value="Class_I_gatase-like"/>
</dbReference>
<dbReference type="PANTHER" id="PTHR43130">
    <property type="entry name" value="ARAC-FAMILY TRANSCRIPTIONAL REGULATOR"/>
    <property type="match status" value="1"/>
</dbReference>
<name>A0A1H2JGK7_9ACTN</name>
<organism evidence="2 3">
    <name type="scientific">Jiangella alkaliphila</name>
    <dbReference type="NCBI Taxonomy" id="419479"/>
    <lineage>
        <taxon>Bacteria</taxon>
        <taxon>Bacillati</taxon>
        <taxon>Actinomycetota</taxon>
        <taxon>Actinomycetes</taxon>
        <taxon>Jiangellales</taxon>
        <taxon>Jiangellaceae</taxon>
        <taxon>Jiangella</taxon>
    </lineage>
</organism>
<accession>A0A1H2JGK7</accession>
<dbReference type="STRING" id="419479.SAMN04488563_2674"/>
<dbReference type="SUPFAM" id="SSF52317">
    <property type="entry name" value="Class I glutamine amidotransferase-like"/>
    <property type="match status" value="1"/>
</dbReference>
<dbReference type="OrthoDB" id="4265717at2"/>
<evidence type="ECO:0000313" key="3">
    <source>
        <dbReference type="Proteomes" id="UP000182977"/>
    </source>
</evidence>
<dbReference type="PANTHER" id="PTHR43130:SF3">
    <property type="entry name" value="HTH-TYPE TRANSCRIPTIONAL REGULATOR RV1931C"/>
    <property type="match status" value="1"/>
</dbReference>
<evidence type="ECO:0000259" key="1">
    <source>
        <dbReference type="Pfam" id="PF01965"/>
    </source>
</evidence>